<reference evidence="2" key="1">
    <citation type="submission" date="2020-11" db="EMBL/GenBank/DDBJ databases">
        <authorList>
            <person name="Whitehead M."/>
        </authorList>
    </citation>
    <scope>NUCLEOTIDE SEQUENCE</scope>
    <source>
        <strain evidence="2">EGII</strain>
    </source>
</reference>
<sequence>MKRMLESNMSLKSRNVDSSNAVVLDVAYGAGSDFQRKINLSKTEVKQEPKFLGSNQYENEMPPHAAGAQLLKTQAVLSSTTAATPILAPRSTQLPAQIVVPVEIHRVDQQTPEPHGRTSVASSHGSSVTTVITTNTTTLLDKSVVRHYVANDKSLFEKRKYDDIEFEEFEVYDPTKDFEKLIENEKRREEAKRESQSQQQQQQEVHEQQQQSVGVRLSTVTLNGVSDSAGRCDGDENENENEDEETMDANRSLAVIAMTTIAWRISCKIVACARNGLTSWQRISRKLKYLCYPFSI</sequence>
<organism evidence="2 3">
    <name type="scientific">Ceratitis capitata</name>
    <name type="common">Mediterranean fruit fly</name>
    <name type="synonym">Tephritis capitata</name>
    <dbReference type="NCBI Taxonomy" id="7213"/>
    <lineage>
        <taxon>Eukaryota</taxon>
        <taxon>Metazoa</taxon>
        <taxon>Ecdysozoa</taxon>
        <taxon>Arthropoda</taxon>
        <taxon>Hexapoda</taxon>
        <taxon>Insecta</taxon>
        <taxon>Pterygota</taxon>
        <taxon>Neoptera</taxon>
        <taxon>Endopterygota</taxon>
        <taxon>Diptera</taxon>
        <taxon>Brachycera</taxon>
        <taxon>Muscomorpha</taxon>
        <taxon>Tephritoidea</taxon>
        <taxon>Tephritidae</taxon>
        <taxon>Ceratitis</taxon>
        <taxon>Ceratitis</taxon>
    </lineage>
</organism>
<dbReference type="EMBL" id="CAJHJT010000034">
    <property type="protein sequence ID" value="CAD7006484.1"/>
    <property type="molecule type" value="Genomic_DNA"/>
</dbReference>
<evidence type="ECO:0000313" key="2">
    <source>
        <dbReference type="EMBL" id="CAD7006484.1"/>
    </source>
</evidence>
<evidence type="ECO:0000256" key="1">
    <source>
        <dbReference type="SAM" id="MobiDB-lite"/>
    </source>
</evidence>
<feature type="region of interest" description="Disordered" evidence="1">
    <location>
        <begin position="109"/>
        <end position="128"/>
    </location>
</feature>
<dbReference type="AlphaFoldDB" id="A0A811V6G4"/>
<gene>
    <name evidence="2" type="ORF">CCAP1982_LOCUS14801</name>
</gene>
<proteinExistence type="predicted"/>
<feature type="region of interest" description="Disordered" evidence="1">
    <location>
        <begin position="186"/>
        <end position="248"/>
    </location>
</feature>
<feature type="compositionally biased region" description="Acidic residues" evidence="1">
    <location>
        <begin position="235"/>
        <end position="247"/>
    </location>
</feature>
<name>A0A811V6G4_CERCA</name>
<comment type="caution">
    <text evidence="2">The sequence shown here is derived from an EMBL/GenBank/DDBJ whole genome shotgun (WGS) entry which is preliminary data.</text>
</comment>
<protein>
    <submittedName>
        <fullName evidence="2">(Mediterranean fruit fly) hypothetical protein</fullName>
    </submittedName>
</protein>
<dbReference type="Proteomes" id="UP000606786">
    <property type="component" value="Unassembled WGS sequence"/>
</dbReference>
<evidence type="ECO:0000313" key="3">
    <source>
        <dbReference type="Proteomes" id="UP000606786"/>
    </source>
</evidence>
<feature type="compositionally biased region" description="Basic and acidic residues" evidence="1">
    <location>
        <begin position="186"/>
        <end position="195"/>
    </location>
</feature>
<keyword evidence="3" id="KW-1185">Reference proteome</keyword>
<accession>A0A811V6G4</accession>
<feature type="compositionally biased region" description="Low complexity" evidence="1">
    <location>
        <begin position="196"/>
        <end position="215"/>
    </location>
</feature>